<gene>
    <name evidence="2" type="ORF">G6M86_29665</name>
    <name evidence="1" type="ORF">RU07_11835</name>
</gene>
<organism evidence="1 3">
    <name type="scientific">Agrobacterium tumefaciens</name>
    <dbReference type="NCBI Taxonomy" id="358"/>
    <lineage>
        <taxon>Bacteria</taxon>
        <taxon>Pseudomonadati</taxon>
        <taxon>Pseudomonadota</taxon>
        <taxon>Alphaproteobacteria</taxon>
        <taxon>Hyphomicrobiales</taxon>
        <taxon>Rhizobiaceae</taxon>
        <taxon>Rhizobium/Agrobacterium group</taxon>
        <taxon>Agrobacterium</taxon>
        <taxon>Agrobacterium tumefaciens complex</taxon>
    </lineage>
</organism>
<dbReference type="OrthoDB" id="8337100at2"/>
<dbReference type="Gene3D" id="3.40.50.12370">
    <property type="match status" value="1"/>
</dbReference>
<dbReference type="Proteomes" id="UP000035017">
    <property type="component" value="Unassembled WGS sequence"/>
</dbReference>
<evidence type="ECO:0000313" key="4">
    <source>
        <dbReference type="Proteomes" id="UP000663946"/>
    </source>
</evidence>
<protein>
    <submittedName>
        <fullName evidence="2">Universal stress protein</fullName>
    </submittedName>
</protein>
<sequence>MHIVALIPHPKTALSSLLIADAASAVEPGSTITALHVCVDPAKIGGSVEEVDMQEMRIRDEGTAFQRRNEVRKIFEEWSAGREPSPAGAKVEWVEADGGEEDGVRKHLGSADLVTIAHPQSMDGGDALHAALFDHHRLVVFTPDTNGTPVSFGRSIAIFWRDDDGIRSCLQKARAWLRAADTLIILAAHENDISEAVAFFQTLHVSGTGRLQTSVAKNADDFLEKANRGGADTLLMGAYRHGLFLETVFGGATKTVMDHTSLPVFLSH</sequence>
<accession>A0A0D0K2C1</accession>
<dbReference type="EMBL" id="JXQV01000010">
    <property type="protein sequence ID" value="KIQ02418.1"/>
    <property type="molecule type" value="Genomic_DNA"/>
</dbReference>
<keyword evidence="2" id="KW-0614">Plasmid</keyword>
<evidence type="ECO:0000313" key="2">
    <source>
        <dbReference type="EMBL" id="QTG17450.1"/>
    </source>
</evidence>
<dbReference type="AlphaFoldDB" id="A0A0D0K2C1"/>
<evidence type="ECO:0000313" key="3">
    <source>
        <dbReference type="Proteomes" id="UP000035017"/>
    </source>
</evidence>
<dbReference type="Proteomes" id="UP000663946">
    <property type="component" value="Plasmid pQ15_94_5"/>
</dbReference>
<evidence type="ECO:0000313" key="1">
    <source>
        <dbReference type="EMBL" id="KIQ02418.1"/>
    </source>
</evidence>
<name>A0A0D0K2C1_AGRTU</name>
<reference evidence="2" key="2">
    <citation type="submission" date="2020-02" db="EMBL/GenBank/DDBJ databases">
        <title>Unexpected conservation and global transmission of agrobacterial virulence plasmids.</title>
        <authorList>
            <person name="Weisberg A.J."/>
            <person name="Davis E.W. II"/>
            <person name="Tabima J.R."/>
            <person name="Belcher M.S."/>
            <person name="Miller M."/>
            <person name="Kuo C.-H."/>
            <person name="Loper J.E."/>
            <person name="Grunwald N.J."/>
            <person name="Putnam M.L."/>
            <person name="Chang J.H."/>
        </authorList>
    </citation>
    <scope>NUCLEOTIDE SEQUENCE</scope>
    <source>
        <strain evidence="2">Q15/94</strain>
        <plasmid evidence="2">pQ15_94_5</plasmid>
    </source>
</reference>
<dbReference type="SUPFAM" id="SSF52402">
    <property type="entry name" value="Adenine nucleotide alpha hydrolases-like"/>
    <property type="match status" value="1"/>
</dbReference>
<reference evidence="1 3" key="1">
    <citation type="submission" date="2014-12" db="EMBL/GenBank/DDBJ databases">
        <title>16Stimator: statistical estimation of ribosomal gene copy numbers from draft genome assemblies.</title>
        <authorList>
            <person name="Perisin M.A."/>
            <person name="Vetter M."/>
            <person name="Gilbert J.A."/>
            <person name="Bergelson J."/>
        </authorList>
    </citation>
    <scope>NUCLEOTIDE SEQUENCE [LARGE SCALE GENOMIC DNA]</scope>
    <source>
        <strain evidence="1 3">MEJ076</strain>
    </source>
</reference>
<geneLocation type="plasmid" evidence="2 4">
    <name>pQ15_94_5</name>
</geneLocation>
<dbReference type="RefSeq" id="WP_042617844.1">
    <property type="nucleotide sequence ID" value="NZ_CP049222.1"/>
</dbReference>
<proteinExistence type="predicted"/>
<dbReference type="EMBL" id="CP049222">
    <property type="protein sequence ID" value="QTG17450.1"/>
    <property type="molecule type" value="Genomic_DNA"/>
</dbReference>